<dbReference type="EMBL" id="JBHSDU010000003">
    <property type="protein sequence ID" value="MFC4311267.1"/>
    <property type="molecule type" value="Genomic_DNA"/>
</dbReference>
<reference evidence="2" key="1">
    <citation type="journal article" date="2019" name="Int. J. Syst. Evol. Microbiol.">
        <title>The Global Catalogue of Microorganisms (GCM) 10K type strain sequencing project: providing services to taxonomists for standard genome sequencing and annotation.</title>
        <authorList>
            <consortium name="The Broad Institute Genomics Platform"/>
            <consortium name="The Broad Institute Genome Sequencing Center for Infectious Disease"/>
            <person name="Wu L."/>
            <person name="Ma J."/>
        </authorList>
    </citation>
    <scope>NUCLEOTIDE SEQUENCE [LARGE SCALE GENOMIC DNA]</scope>
    <source>
        <strain evidence="2">CGMCC 1.10759</strain>
    </source>
</reference>
<comment type="caution">
    <text evidence="1">The sequence shown here is derived from an EMBL/GenBank/DDBJ whole genome shotgun (WGS) entry which is preliminary data.</text>
</comment>
<accession>A0ABV8SW43</accession>
<organism evidence="1 2">
    <name type="scientific">Steroidobacter flavus</name>
    <dbReference type="NCBI Taxonomy" id="1842136"/>
    <lineage>
        <taxon>Bacteria</taxon>
        <taxon>Pseudomonadati</taxon>
        <taxon>Pseudomonadota</taxon>
        <taxon>Gammaproteobacteria</taxon>
        <taxon>Steroidobacterales</taxon>
        <taxon>Steroidobacteraceae</taxon>
        <taxon>Steroidobacter</taxon>
    </lineage>
</organism>
<evidence type="ECO:0000313" key="2">
    <source>
        <dbReference type="Proteomes" id="UP001595904"/>
    </source>
</evidence>
<gene>
    <name evidence="1" type="ORF">ACFPN2_19365</name>
</gene>
<proteinExistence type="predicted"/>
<dbReference type="Gene3D" id="3.30.530.20">
    <property type="match status" value="1"/>
</dbReference>
<dbReference type="RefSeq" id="WP_380599453.1">
    <property type="nucleotide sequence ID" value="NZ_JBHSDU010000003.1"/>
</dbReference>
<keyword evidence="2" id="KW-1185">Reference proteome</keyword>
<dbReference type="Proteomes" id="UP001595904">
    <property type="component" value="Unassembled WGS sequence"/>
</dbReference>
<protein>
    <recommendedName>
        <fullName evidence="3">SRPBCC family protein</fullName>
    </recommendedName>
</protein>
<evidence type="ECO:0008006" key="3">
    <source>
        <dbReference type="Google" id="ProtNLM"/>
    </source>
</evidence>
<sequence length="172" mass="19501">MSNQRHFVCTSGDLTCTAQRAWEKVCFYEHIAIQPSLLLRTVLPVPQRTSGAYRAVGDVSRCMYSDGGYLTKKIRHIDAGQSIDFDIIEQSIRYATSIPLKGGTIQIESHDDGTCSVHMLTRYEIHGGARFIPRFFIEYVISAMHRIVLRDMRVRLAPAQSPELSLREIAQE</sequence>
<name>A0ABV8SW43_9GAMM</name>
<evidence type="ECO:0000313" key="1">
    <source>
        <dbReference type="EMBL" id="MFC4311267.1"/>
    </source>
</evidence>
<dbReference type="InterPro" id="IPR023393">
    <property type="entry name" value="START-like_dom_sf"/>
</dbReference>
<dbReference type="SUPFAM" id="SSF55961">
    <property type="entry name" value="Bet v1-like"/>
    <property type="match status" value="1"/>
</dbReference>